<dbReference type="HOGENOM" id="CLU_616254_0_0_2"/>
<name>A0A0E3SEL4_9EURY</name>
<dbReference type="KEGG" id="mhor:MSHOH_2144"/>
<dbReference type="PATRIC" id="fig|1434110.4.peg.2727"/>
<evidence type="ECO:0000313" key="3">
    <source>
        <dbReference type="Proteomes" id="UP000033101"/>
    </source>
</evidence>
<evidence type="ECO:0000313" key="2">
    <source>
        <dbReference type="EMBL" id="AKB78627.1"/>
    </source>
</evidence>
<feature type="domain" description="Replication-associated protein ORF2/G2P" evidence="1">
    <location>
        <begin position="220"/>
        <end position="298"/>
    </location>
</feature>
<accession>A0A0E3SEL4</accession>
<reference evidence="2 3" key="1">
    <citation type="submission" date="2014-07" db="EMBL/GenBank/DDBJ databases">
        <title>Methanogenic archaea and the global carbon cycle.</title>
        <authorList>
            <person name="Henriksen J.R."/>
            <person name="Luke J."/>
            <person name="Reinhart S."/>
            <person name="Benedict M.N."/>
            <person name="Youngblut N.D."/>
            <person name="Metcalf M.E."/>
            <person name="Whitaker R.J."/>
            <person name="Metcalf W.W."/>
        </authorList>
    </citation>
    <scope>NUCLEOTIDE SEQUENCE [LARGE SCALE GENOMIC DNA]</scope>
    <source>
        <strain evidence="2 3">HB-1</strain>
    </source>
</reference>
<protein>
    <recommendedName>
        <fullName evidence="1">Replication-associated protein ORF2/G2P domain-containing protein</fullName>
    </recommendedName>
</protein>
<dbReference type="Pfam" id="PF23343">
    <property type="entry name" value="REP_ORF2-G2P"/>
    <property type="match status" value="1"/>
</dbReference>
<sequence length="465" mass="53441">MSISIYQQKTIQDFCLSEPRTVNQIAEKLKLSGENAIKSLRNFLKTQKAHLLFFIENNGGFVWVRTNPLNFFPSLTRLDTMISKTAKKPESTAEDSEIKTKSGKTYTKIENLNRASPERLQAILLLNRINYFGYYNKDTSTFIYTTNAKNEVDDFFQSYCTRVSSEKIVLTRAPDGDPVFSQDLIINYKTRFTDQARQQDNINGFRSSYRTLLKRHLKGVFLTLTAPYNPAKTLWGANKSILQAWGKMKDFFNSVLPNRCDWICVREFQKNGRLHFHILIGGTNWLASKKLLQYTWMKYGGGPILDIHSIHHEPGRGWLWSRSRPSEAEGQQPEDMLESYLEKSMSREGGALYWAMGCRNWTCSKSLLPKKETETVKSKNNNENLQKQEEITKQVKPSNKKYFLKGIISKITGFRASHRSDSVSLFSGSLTTKKRNSVSVSGTKIKEKEKPSISFRRATDLFMQG</sequence>
<evidence type="ECO:0000259" key="1">
    <source>
        <dbReference type="Pfam" id="PF23343"/>
    </source>
</evidence>
<dbReference type="AlphaFoldDB" id="A0A0E3SEL4"/>
<keyword evidence="3" id="KW-1185">Reference proteome</keyword>
<dbReference type="InterPro" id="IPR056906">
    <property type="entry name" value="ORF2/G2P_dom"/>
</dbReference>
<dbReference type="Proteomes" id="UP000033101">
    <property type="component" value="Chromosome"/>
</dbReference>
<proteinExistence type="predicted"/>
<gene>
    <name evidence="2" type="ORF">MSHOH_2144</name>
</gene>
<dbReference type="EMBL" id="CP009516">
    <property type="protein sequence ID" value="AKB78627.1"/>
    <property type="molecule type" value="Genomic_DNA"/>
</dbReference>
<organism evidence="2 3">
    <name type="scientific">Methanosarcina horonobensis HB-1 = JCM 15518</name>
    <dbReference type="NCBI Taxonomy" id="1434110"/>
    <lineage>
        <taxon>Archaea</taxon>
        <taxon>Methanobacteriati</taxon>
        <taxon>Methanobacteriota</taxon>
        <taxon>Stenosarchaea group</taxon>
        <taxon>Methanomicrobia</taxon>
        <taxon>Methanosarcinales</taxon>
        <taxon>Methanosarcinaceae</taxon>
        <taxon>Methanosarcina</taxon>
    </lineage>
</organism>